<feature type="domain" description="B12-binding" evidence="3">
    <location>
        <begin position="120"/>
        <end position="247"/>
    </location>
</feature>
<dbReference type="Pfam" id="PF02607">
    <property type="entry name" value="B12-binding_2"/>
    <property type="match status" value="1"/>
</dbReference>
<name>A0A4P9C6D3_EUBML</name>
<dbReference type="InterPro" id="IPR006158">
    <property type="entry name" value="Cobalamin-bd"/>
</dbReference>
<dbReference type="Proteomes" id="UP000218387">
    <property type="component" value="Chromosome"/>
</dbReference>
<gene>
    <name evidence="4" type="ORF">CPZ25_006340</name>
</gene>
<dbReference type="Gene3D" id="3.40.50.280">
    <property type="entry name" value="Cobalamin-binding domain"/>
    <property type="match status" value="1"/>
</dbReference>
<dbReference type="KEGG" id="emt:CPZ25_006340"/>
<keyword evidence="5" id="KW-1185">Reference proteome</keyword>
<protein>
    <submittedName>
        <fullName evidence="4">Cobalamin-binding protein</fullName>
    </submittedName>
</protein>
<organism evidence="4 5">
    <name type="scientific">Eubacterium maltosivorans</name>
    <dbReference type="NCBI Taxonomy" id="2041044"/>
    <lineage>
        <taxon>Bacteria</taxon>
        <taxon>Bacillati</taxon>
        <taxon>Bacillota</taxon>
        <taxon>Clostridia</taxon>
        <taxon>Eubacteriales</taxon>
        <taxon>Eubacteriaceae</taxon>
        <taxon>Eubacterium</taxon>
    </lineage>
</organism>
<dbReference type="InterPro" id="IPR036724">
    <property type="entry name" value="Cobalamin-bd_sf"/>
</dbReference>
<dbReference type="PANTHER" id="PTHR45833">
    <property type="entry name" value="METHIONINE SYNTHASE"/>
    <property type="match status" value="1"/>
</dbReference>
<evidence type="ECO:0000256" key="1">
    <source>
        <dbReference type="ARBA" id="ARBA00022723"/>
    </source>
</evidence>
<dbReference type="GO" id="GO:0046653">
    <property type="term" value="P:tetrahydrofolate metabolic process"/>
    <property type="evidence" value="ECO:0007669"/>
    <property type="project" value="TreeGrafter"/>
</dbReference>
<keyword evidence="2" id="KW-0170">Cobalt</keyword>
<sequence length="247" mass="27603">MLVLFCHQFGLMWLFFMSMLCYTKGDYNTSEAEMIEQLITAFVELDEELVNKLTKRALRSGIKPYEIIEAVNFALGEIGKGFETGEATLSDLMMSGILYEQIINSKEMHLYDQIEQTNSSGLILLGTIESDIHDIGKSIFKSGAIISGFKVIDLGVDVSSDIFIKNIIKYQPDILGISVVLTSAVDYIKRTIDVITGEGLRQNLKIILGGSFIDDEIVRCCGADGYANNILDGVKLCQRWMEERANR</sequence>
<evidence type="ECO:0000313" key="4">
    <source>
        <dbReference type="EMBL" id="QCT70960.1"/>
    </source>
</evidence>
<evidence type="ECO:0000259" key="3">
    <source>
        <dbReference type="PROSITE" id="PS51332"/>
    </source>
</evidence>
<dbReference type="SUPFAM" id="SSF52242">
    <property type="entry name" value="Cobalamin (vitamin B12)-binding domain"/>
    <property type="match status" value="1"/>
</dbReference>
<dbReference type="GO" id="GO:0050667">
    <property type="term" value="P:homocysteine metabolic process"/>
    <property type="evidence" value="ECO:0007669"/>
    <property type="project" value="TreeGrafter"/>
</dbReference>
<reference evidence="4 5" key="1">
    <citation type="submission" date="2018-05" db="EMBL/GenBank/DDBJ databases">
        <title>Genome comparison of Eubacterium sp.</title>
        <authorList>
            <person name="Feng Y."/>
            <person name="Sanchez-Andrea I."/>
            <person name="Stams A.J.M."/>
            <person name="De Vos W.M."/>
        </authorList>
    </citation>
    <scope>NUCLEOTIDE SEQUENCE [LARGE SCALE GENOMIC DNA]</scope>
    <source>
        <strain evidence="4 5">YI</strain>
    </source>
</reference>
<proteinExistence type="predicted"/>
<dbReference type="GO" id="GO:0008705">
    <property type="term" value="F:methionine synthase activity"/>
    <property type="evidence" value="ECO:0007669"/>
    <property type="project" value="TreeGrafter"/>
</dbReference>
<dbReference type="InterPro" id="IPR036594">
    <property type="entry name" value="Meth_synthase_dom"/>
</dbReference>
<dbReference type="InterPro" id="IPR003759">
    <property type="entry name" value="Cbl-bd_cap"/>
</dbReference>
<dbReference type="SMART" id="SM01018">
    <property type="entry name" value="B12-binding_2"/>
    <property type="match status" value="1"/>
</dbReference>
<dbReference type="SUPFAM" id="SSF47644">
    <property type="entry name" value="Methionine synthase domain"/>
    <property type="match status" value="1"/>
</dbReference>
<dbReference type="InterPro" id="IPR050554">
    <property type="entry name" value="Met_Synthase/Corrinoid"/>
</dbReference>
<dbReference type="PANTHER" id="PTHR45833:SF1">
    <property type="entry name" value="METHIONINE SYNTHASE"/>
    <property type="match status" value="1"/>
</dbReference>
<dbReference type="Pfam" id="PF02310">
    <property type="entry name" value="B12-binding"/>
    <property type="match status" value="1"/>
</dbReference>
<keyword evidence="1" id="KW-0479">Metal-binding</keyword>
<dbReference type="EMBL" id="CP029487">
    <property type="protein sequence ID" value="QCT70960.1"/>
    <property type="molecule type" value="Genomic_DNA"/>
</dbReference>
<dbReference type="GO" id="GO:0046872">
    <property type="term" value="F:metal ion binding"/>
    <property type="evidence" value="ECO:0007669"/>
    <property type="project" value="UniProtKB-KW"/>
</dbReference>
<dbReference type="PROSITE" id="PS51332">
    <property type="entry name" value="B12_BINDING"/>
    <property type="match status" value="1"/>
</dbReference>
<evidence type="ECO:0000256" key="2">
    <source>
        <dbReference type="ARBA" id="ARBA00023285"/>
    </source>
</evidence>
<accession>A0A4P9C6D3</accession>
<dbReference type="Gene3D" id="1.10.1240.10">
    <property type="entry name" value="Methionine synthase domain"/>
    <property type="match status" value="1"/>
</dbReference>
<dbReference type="GO" id="GO:0031419">
    <property type="term" value="F:cobalamin binding"/>
    <property type="evidence" value="ECO:0007669"/>
    <property type="project" value="InterPro"/>
</dbReference>
<dbReference type="GO" id="GO:0005829">
    <property type="term" value="C:cytosol"/>
    <property type="evidence" value="ECO:0007669"/>
    <property type="project" value="TreeGrafter"/>
</dbReference>
<evidence type="ECO:0000313" key="5">
    <source>
        <dbReference type="Proteomes" id="UP000218387"/>
    </source>
</evidence>
<dbReference type="AlphaFoldDB" id="A0A4P9C6D3"/>